<proteinExistence type="predicted"/>
<sequence>MKTFSNVTFSFLLTIPSTLPHLKVTILKKKISKKISLIIPTPIQGWKVLVTSPQFTLPTKKLTRLIFTRIWSFTMQSREVTAPSKPRKFQALGNLRKHNLHLSSFGHPKGPNTPQGTS</sequence>
<accession>A0A8J6K2L8</accession>
<reference evidence="1" key="1">
    <citation type="thesis" date="2020" institute="ProQuest LLC" country="789 East Eisenhower Parkway, Ann Arbor, MI, USA">
        <title>Comparative Genomics and Chromosome Evolution.</title>
        <authorList>
            <person name="Mudd A.B."/>
        </authorList>
    </citation>
    <scope>NUCLEOTIDE SEQUENCE</scope>
    <source>
        <strain evidence="1">HN-11 Male</strain>
        <tissue evidence="1">Kidney and liver</tissue>
    </source>
</reference>
<dbReference type="EMBL" id="WNTK01000010">
    <property type="protein sequence ID" value="KAG9477277.1"/>
    <property type="molecule type" value="Genomic_DNA"/>
</dbReference>
<dbReference type="AlphaFoldDB" id="A0A8J6K2L8"/>
<comment type="caution">
    <text evidence="1">The sequence shown here is derived from an EMBL/GenBank/DDBJ whole genome shotgun (WGS) entry which is preliminary data.</text>
</comment>
<protein>
    <submittedName>
        <fullName evidence="1">Uncharacterized protein</fullName>
    </submittedName>
</protein>
<keyword evidence="2" id="KW-1185">Reference proteome</keyword>
<dbReference type="Proteomes" id="UP000770717">
    <property type="component" value="Unassembled WGS sequence"/>
</dbReference>
<name>A0A8J6K2L8_ELECQ</name>
<organism evidence="1 2">
    <name type="scientific">Eleutherodactylus coqui</name>
    <name type="common">Puerto Rican coqui</name>
    <dbReference type="NCBI Taxonomy" id="57060"/>
    <lineage>
        <taxon>Eukaryota</taxon>
        <taxon>Metazoa</taxon>
        <taxon>Chordata</taxon>
        <taxon>Craniata</taxon>
        <taxon>Vertebrata</taxon>
        <taxon>Euteleostomi</taxon>
        <taxon>Amphibia</taxon>
        <taxon>Batrachia</taxon>
        <taxon>Anura</taxon>
        <taxon>Neobatrachia</taxon>
        <taxon>Hyloidea</taxon>
        <taxon>Eleutherodactylidae</taxon>
        <taxon>Eleutherodactylinae</taxon>
        <taxon>Eleutherodactylus</taxon>
        <taxon>Eleutherodactylus</taxon>
    </lineage>
</organism>
<gene>
    <name evidence="1" type="ORF">GDO78_002589</name>
</gene>
<evidence type="ECO:0000313" key="2">
    <source>
        <dbReference type="Proteomes" id="UP000770717"/>
    </source>
</evidence>
<evidence type="ECO:0000313" key="1">
    <source>
        <dbReference type="EMBL" id="KAG9477277.1"/>
    </source>
</evidence>